<evidence type="ECO:0000313" key="4">
    <source>
        <dbReference type="Proteomes" id="UP000606991"/>
    </source>
</evidence>
<dbReference type="AlphaFoldDB" id="A0A934K5A7"/>
<dbReference type="Gene3D" id="2.160.20.10">
    <property type="entry name" value="Single-stranded right-handed beta-helix, Pectin lyase-like"/>
    <property type="match status" value="1"/>
</dbReference>
<feature type="compositionally biased region" description="Polar residues" evidence="1">
    <location>
        <begin position="451"/>
        <end position="461"/>
    </location>
</feature>
<evidence type="ECO:0000256" key="1">
    <source>
        <dbReference type="SAM" id="MobiDB-lite"/>
    </source>
</evidence>
<proteinExistence type="predicted"/>
<feature type="signal peptide" evidence="2">
    <location>
        <begin position="1"/>
        <end position="45"/>
    </location>
</feature>
<reference evidence="3 4" key="1">
    <citation type="submission" date="2020-10" db="EMBL/GenBank/DDBJ databases">
        <title>Ca. Dormibacterota MAGs.</title>
        <authorList>
            <person name="Montgomery K."/>
        </authorList>
    </citation>
    <scope>NUCLEOTIDE SEQUENCE [LARGE SCALE GENOMIC DNA]</scope>
    <source>
        <strain evidence="3">SC8812_S17_18</strain>
    </source>
</reference>
<keyword evidence="2" id="KW-0732">Signal</keyword>
<evidence type="ECO:0000313" key="3">
    <source>
        <dbReference type="EMBL" id="MBJ7595995.1"/>
    </source>
</evidence>
<sequence>MKNSRGLTGDGHTAGRGLRRRLGGAGLALLGAGSLMTLSAHPASAATTVTVPCSGPNGGGPGLVAAINAANASGGGTINLAEDCTYVLTAPVDADQNGTPYVNSPITINGDDNTTVTRKSAAQFRIFVVGGYGRLTINQLRVTNGSATYGAGIRNFGTLNLFDTTVSHNTASQSGAGFGGGINNVDGAIATLTRSRVQNNQADNAGGINNSPSATLTITDSGVSKNTAAFDAGGIGSGTGSTLTITNSWVTGNTAGRYGAGLRTYGGTTDVRGSRVNGNMAAEGGGFNNAFGTVTVTNSSIDFNVATSGAGGGVINAHGDMTVRGGEVRGNTAHSSGGGGLSNYGDQSGEQSTLRLIDTVVRDNTMSCQGCLAHGGAITNNRTLIIESSALTRNRVSSPGGTAQGGGIYNDAAGTASLTDSSVTLNIASGAVAEGGGIYNDGTVTLSNSTVRHNTPNNCSPPGSVPGCTG</sequence>
<feature type="region of interest" description="Disordered" evidence="1">
    <location>
        <begin position="451"/>
        <end position="470"/>
    </location>
</feature>
<dbReference type="SUPFAM" id="SSF51126">
    <property type="entry name" value="Pectin lyase-like"/>
    <property type="match status" value="2"/>
</dbReference>
<gene>
    <name evidence="3" type="ORF">JF886_14275</name>
</gene>
<dbReference type="InterPro" id="IPR011050">
    <property type="entry name" value="Pectin_lyase_fold/virulence"/>
</dbReference>
<protein>
    <recommendedName>
        <fullName evidence="5">Right handed beta helix domain-containing protein</fullName>
    </recommendedName>
</protein>
<organism evidence="3 4">
    <name type="scientific">Candidatus Aeolococcus gillhamiae</name>
    <dbReference type="NCBI Taxonomy" id="3127015"/>
    <lineage>
        <taxon>Bacteria</taxon>
        <taxon>Bacillati</taxon>
        <taxon>Candidatus Dormiibacterota</taxon>
        <taxon>Candidatus Dormibacteria</taxon>
        <taxon>Candidatus Aeolococcales</taxon>
        <taxon>Candidatus Aeolococcaceae</taxon>
        <taxon>Candidatus Aeolococcus</taxon>
    </lineage>
</organism>
<dbReference type="InterPro" id="IPR012334">
    <property type="entry name" value="Pectin_lyas_fold"/>
</dbReference>
<evidence type="ECO:0000256" key="2">
    <source>
        <dbReference type="SAM" id="SignalP"/>
    </source>
</evidence>
<comment type="caution">
    <text evidence="3">The sequence shown here is derived from an EMBL/GenBank/DDBJ whole genome shotgun (WGS) entry which is preliminary data.</text>
</comment>
<name>A0A934K5A7_9BACT</name>
<accession>A0A934K5A7</accession>
<dbReference type="Proteomes" id="UP000606991">
    <property type="component" value="Unassembled WGS sequence"/>
</dbReference>
<dbReference type="EMBL" id="JAEKNS010000144">
    <property type="protein sequence ID" value="MBJ7595995.1"/>
    <property type="molecule type" value="Genomic_DNA"/>
</dbReference>
<evidence type="ECO:0008006" key="5">
    <source>
        <dbReference type="Google" id="ProtNLM"/>
    </source>
</evidence>
<feature type="chain" id="PRO_5037965160" description="Right handed beta helix domain-containing protein" evidence="2">
    <location>
        <begin position="46"/>
        <end position="470"/>
    </location>
</feature>